<evidence type="ECO:0000256" key="1">
    <source>
        <dbReference type="SAM" id="MobiDB-lite"/>
    </source>
</evidence>
<dbReference type="AlphaFoldDB" id="A0AAW0YHG0"/>
<protein>
    <recommendedName>
        <fullName evidence="2">C2H2-type domain-containing protein</fullName>
    </recommendedName>
</protein>
<comment type="caution">
    <text evidence="3">The sequence shown here is derived from an EMBL/GenBank/DDBJ whole genome shotgun (WGS) entry which is preliminary data.</text>
</comment>
<dbReference type="InterPro" id="IPR013087">
    <property type="entry name" value="Znf_C2H2_type"/>
</dbReference>
<feature type="domain" description="C2H2-type" evidence="2">
    <location>
        <begin position="46"/>
        <end position="67"/>
    </location>
</feature>
<dbReference type="SMART" id="SM00355">
    <property type="entry name" value="ZnF_C2H2"/>
    <property type="match status" value="2"/>
</dbReference>
<dbReference type="EMBL" id="JARKIK010000004">
    <property type="protein sequence ID" value="KAK8752379.1"/>
    <property type="molecule type" value="Genomic_DNA"/>
</dbReference>
<evidence type="ECO:0000313" key="3">
    <source>
        <dbReference type="EMBL" id="KAK8752379.1"/>
    </source>
</evidence>
<dbReference type="Gene3D" id="3.30.160.60">
    <property type="entry name" value="Classic Zinc Finger"/>
    <property type="match status" value="1"/>
</dbReference>
<feature type="domain" description="C2H2-type" evidence="2">
    <location>
        <begin position="76"/>
        <end position="97"/>
    </location>
</feature>
<sequence length="103" mass="11383">MNSLKSFMNKVGERVREVGPQATGQPSGNGEKLDGDPGEAVEGFLCPTCYMSFSTPELLQDHYEAEHIDPSANYLCPVCKARLNSQQELEKHYSTIHGMKGIH</sequence>
<organism evidence="3 4">
    <name type="scientific">Cherax quadricarinatus</name>
    <name type="common">Australian red claw crayfish</name>
    <dbReference type="NCBI Taxonomy" id="27406"/>
    <lineage>
        <taxon>Eukaryota</taxon>
        <taxon>Metazoa</taxon>
        <taxon>Ecdysozoa</taxon>
        <taxon>Arthropoda</taxon>
        <taxon>Crustacea</taxon>
        <taxon>Multicrustacea</taxon>
        <taxon>Malacostraca</taxon>
        <taxon>Eumalacostraca</taxon>
        <taxon>Eucarida</taxon>
        <taxon>Decapoda</taxon>
        <taxon>Pleocyemata</taxon>
        <taxon>Astacidea</taxon>
        <taxon>Parastacoidea</taxon>
        <taxon>Parastacidae</taxon>
        <taxon>Cherax</taxon>
    </lineage>
</organism>
<gene>
    <name evidence="3" type="ORF">OTU49_005186</name>
</gene>
<keyword evidence="4" id="KW-1185">Reference proteome</keyword>
<dbReference type="InterPro" id="IPR008598">
    <property type="entry name" value="Di19_Zn-bd"/>
</dbReference>
<dbReference type="Proteomes" id="UP001445076">
    <property type="component" value="Unassembled WGS sequence"/>
</dbReference>
<accession>A0AAW0YHG0</accession>
<name>A0AAW0YHG0_CHEQU</name>
<evidence type="ECO:0000313" key="4">
    <source>
        <dbReference type="Proteomes" id="UP001445076"/>
    </source>
</evidence>
<reference evidence="3 4" key="1">
    <citation type="journal article" date="2024" name="BMC Genomics">
        <title>Genome assembly of redclaw crayfish (Cherax quadricarinatus) provides insights into its immune adaptation and hypoxia tolerance.</title>
        <authorList>
            <person name="Liu Z."/>
            <person name="Zheng J."/>
            <person name="Li H."/>
            <person name="Fang K."/>
            <person name="Wang S."/>
            <person name="He J."/>
            <person name="Zhou D."/>
            <person name="Weng S."/>
            <person name="Chi M."/>
            <person name="Gu Z."/>
            <person name="He J."/>
            <person name="Li F."/>
            <person name="Wang M."/>
        </authorList>
    </citation>
    <scope>NUCLEOTIDE SEQUENCE [LARGE SCALE GENOMIC DNA]</scope>
    <source>
        <strain evidence="3">ZL_2023a</strain>
    </source>
</reference>
<feature type="region of interest" description="Disordered" evidence="1">
    <location>
        <begin position="1"/>
        <end position="37"/>
    </location>
</feature>
<evidence type="ECO:0000259" key="2">
    <source>
        <dbReference type="PROSITE" id="PS00028"/>
    </source>
</evidence>
<dbReference type="PROSITE" id="PS00028">
    <property type="entry name" value="ZINC_FINGER_C2H2_1"/>
    <property type="match status" value="2"/>
</dbReference>
<proteinExistence type="predicted"/>
<dbReference type="Pfam" id="PF05605">
    <property type="entry name" value="zf-Di19"/>
    <property type="match status" value="1"/>
</dbReference>